<comment type="catalytic activity">
    <reaction evidence="7">
        <text>chloramphenicol + acetyl-CoA = chloramphenicol 3-acetate + CoA</text>
        <dbReference type="Rhea" id="RHEA:18421"/>
        <dbReference type="ChEBI" id="CHEBI:16730"/>
        <dbReference type="ChEBI" id="CHEBI:17698"/>
        <dbReference type="ChEBI" id="CHEBI:57287"/>
        <dbReference type="ChEBI" id="CHEBI:57288"/>
        <dbReference type="EC" id="2.3.1.28"/>
    </reaction>
</comment>
<dbReference type="InterPro" id="IPR001451">
    <property type="entry name" value="Hexapep"/>
</dbReference>
<dbReference type="AlphaFoldDB" id="A0A495RK71"/>
<gene>
    <name evidence="8" type="ORF">DES39_0941</name>
</gene>
<evidence type="ECO:0000256" key="5">
    <source>
        <dbReference type="ARBA" id="ARBA00023251"/>
    </source>
</evidence>
<evidence type="ECO:0000256" key="2">
    <source>
        <dbReference type="ARBA" id="ARBA00013235"/>
    </source>
</evidence>
<dbReference type="EC" id="2.3.1.28" evidence="2"/>
<dbReference type="RefSeq" id="WP_121144578.1">
    <property type="nucleotide sequence ID" value="NZ_RBWY01000001.1"/>
</dbReference>
<comment type="similarity">
    <text evidence="1">Belongs to the transferase hexapeptide repeat family.</text>
</comment>
<dbReference type="Proteomes" id="UP000278542">
    <property type="component" value="Unassembled WGS sequence"/>
</dbReference>
<proteinExistence type="inferred from homology"/>
<dbReference type="InterPro" id="IPR050179">
    <property type="entry name" value="Trans_hexapeptide_repeat"/>
</dbReference>
<reference evidence="8 9" key="1">
    <citation type="submission" date="2018-10" db="EMBL/GenBank/DDBJ databases">
        <title>Genomic Encyclopedia of Type Strains, Phase IV (KMG-IV): sequencing the most valuable type-strain genomes for metagenomic binning, comparative biology and taxonomic classification.</title>
        <authorList>
            <person name="Goeker M."/>
        </authorList>
    </citation>
    <scope>NUCLEOTIDE SEQUENCE [LARGE SCALE GENOMIC DNA]</scope>
    <source>
        <strain evidence="8 9">DSM 22228</strain>
    </source>
</reference>
<name>A0A495RK71_9GAMM</name>
<dbReference type="GO" id="GO:0008811">
    <property type="term" value="F:chloramphenicol O-acetyltransferase activity"/>
    <property type="evidence" value="ECO:0007669"/>
    <property type="project" value="UniProtKB-EC"/>
</dbReference>
<evidence type="ECO:0000313" key="8">
    <source>
        <dbReference type="EMBL" id="RKS87700.1"/>
    </source>
</evidence>
<comment type="caution">
    <text evidence="8">The sequence shown here is derived from an EMBL/GenBank/DDBJ whole genome shotgun (WGS) entry which is preliminary data.</text>
</comment>
<evidence type="ECO:0000313" key="9">
    <source>
        <dbReference type="Proteomes" id="UP000278542"/>
    </source>
</evidence>
<keyword evidence="9" id="KW-1185">Reference proteome</keyword>
<dbReference type="PANTHER" id="PTHR43300:SF12">
    <property type="entry name" value="CHLORAMPHENICOL ACETYLTRANSFERASE"/>
    <property type="match status" value="1"/>
</dbReference>
<dbReference type="GO" id="GO:0046677">
    <property type="term" value="P:response to antibiotic"/>
    <property type="evidence" value="ECO:0007669"/>
    <property type="project" value="UniProtKB-KW"/>
</dbReference>
<dbReference type="EMBL" id="RBWY01000001">
    <property type="protein sequence ID" value="RKS87700.1"/>
    <property type="molecule type" value="Genomic_DNA"/>
</dbReference>
<dbReference type="Pfam" id="PF00132">
    <property type="entry name" value="Hexapep"/>
    <property type="match status" value="1"/>
</dbReference>
<dbReference type="OrthoDB" id="9815592at2"/>
<keyword evidence="6" id="KW-0012">Acyltransferase</keyword>
<accession>A0A495RK71</accession>
<keyword evidence="4 8" id="KW-0808">Transferase</keyword>
<evidence type="ECO:0000256" key="4">
    <source>
        <dbReference type="ARBA" id="ARBA00022679"/>
    </source>
</evidence>
<dbReference type="InterPro" id="IPR011004">
    <property type="entry name" value="Trimer_LpxA-like_sf"/>
</dbReference>
<protein>
    <recommendedName>
        <fullName evidence="3">Chloramphenicol acetyltransferase</fullName>
        <ecNumber evidence="2">2.3.1.28</ecNumber>
    </recommendedName>
</protein>
<evidence type="ECO:0000256" key="1">
    <source>
        <dbReference type="ARBA" id="ARBA00007274"/>
    </source>
</evidence>
<evidence type="ECO:0000256" key="3">
    <source>
        <dbReference type="ARBA" id="ARBA00020291"/>
    </source>
</evidence>
<evidence type="ECO:0000256" key="7">
    <source>
        <dbReference type="ARBA" id="ARBA00047633"/>
    </source>
</evidence>
<evidence type="ECO:0000256" key="6">
    <source>
        <dbReference type="ARBA" id="ARBA00023315"/>
    </source>
</evidence>
<dbReference type="SUPFAM" id="SSF51161">
    <property type="entry name" value="Trimeric LpxA-like enzymes"/>
    <property type="match status" value="1"/>
</dbReference>
<dbReference type="PANTHER" id="PTHR43300">
    <property type="entry name" value="ACETYLTRANSFERASE"/>
    <property type="match status" value="1"/>
</dbReference>
<keyword evidence="5" id="KW-0046">Antibiotic resistance</keyword>
<dbReference type="CDD" id="cd04647">
    <property type="entry name" value="LbH_MAT_like"/>
    <property type="match status" value="1"/>
</dbReference>
<organism evidence="8 9">
    <name type="scientific">Orbus hercynius</name>
    <dbReference type="NCBI Taxonomy" id="593135"/>
    <lineage>
        <taxon>Bacteria</taxon>
        <taxon>Pseudomonadati</taxon>
        <taxon>Pseudomonadota</taxon>
        <taxon>Gammaproteobacteria</taxon>
        <taxon>Orbales</taxon>
        <taxon>Orbaceae</taxon>
        <taxon>Orbus</taxon>
    </lineage>
</organism>
<dbReference type="Gene3D" id="2.160.10.10">
    <property type="entry name" value="Hexapeptide repeat proteins"/>
    <property type="match status" value="1"/>
</dbReference>
<sequence length="193" mass="20910">MNQLNSFYSISELSLLGFKSIGDNVLISRKVSIYQPDKISIGNNVRIDDFCVLSGNIYIGDYVHIACFCCLFAGDVGIDLNDFSGLSSRVSIYAVSDDYSGLFLTNPTIPTQYRNVFSKKVIISKHVIVGAGAIILPGVSLGEGTAVGAMSLVTKTFESWKIITGNPAKILKERKNKLLSLAANLEMEKDNGS</sequence>